<feature type="domain" description="NusB/RsmB/TIM44" evidence="7">
    <location>
        <begin position="29"/>
        <end position="156"/>
    </location>
</feature>
<reference evidence="8 9" key="1">
    <citation type="submission" date="2019-03" db="EMBL/GenBank/DDBJ databases">
        <title>Genomic Encyclopedia of Type Strains, Phase IV (KMG-IV): sequencing the most valuable type-strain genomes for metagenomic binning, comparative biology and taxonomic classification.</title>
        <authorList>
            <person name="Goeker M."/>
        </authorList>
    </citation>
    <scope>NUCLEOTIDE SEQUENCE [LARGE SCALE GENOMIC DNA]</scope>
    <source>
        <strain evidence="8 9">DSM 13575</strain>
    </source>
</reference>
<keyword evidence="3 6" id="KW-0694">RNA-binding</keyword>
<dbReference type="Proteomes" id="UP000294817">
    <property type="component" value="Unassembled WGS sequence"/>
</dbReference>
<dbReference type="InterPro" id="IPR006027">
    <property type="entry name" value="NusB_RsmB_TIM44"/>
</dbReference>
<proteinExistence type="inferred from homology"/>
<dbReference type="Gene3D" id="1.10.940.10">
    <property type="entry name" value="NusB-like"/>
    <property type="match status" value="1"/>
</dbReference>
<evidence type="ECO:0000256" key="3">
    <source>
        <dbReference type="ARBA" id="ARBA00022884"/>
    </source>
</evidence>
<evidence type="ECO:0000256" key="2">
    <source>
        <dbReference type="ARBA" id="ARBA00022814"/>
    </source>
</evidence>
<accession>A0A4R8F2I5</accession>
<evidence type="ECO:0000259" key="7">
    <source>
        <dbReference type="Pfam" id="PF01029"/>
    </source>
</evidence>
<comment type="function">
    <text evidence="6">Involved in transcription antitermination. Required for transcription of ribosomal RNA (rRNA) genes. Binds specifically to the boxA antiterminator sequence of the ribosomal RNA (rrn) operons.</text>
</comment>
<dbReference type="AlphaFoldDB" id="A0A4R8F2I5"/>
<dbReference type="NCBIfam" id="TIGR01951">
    <property type="entry name" value="nusB"/>
    <property type="match status" value="1"/>
</dbReference>
<keyword evidence="4 6" id="KW-0805">Transcription regulation</keyword>
<dbReference type="GO" id="GO:0006353">
    <property type="term" value="P:DNA-templated transcription termination"/>
    <property type="evidence" value="ECO:0007669"/>
    <property type="project" value="UniProtKB-UniRule"/>
</dbReference>
<evidence type="ECO:0000313" key="8">
    <source>
        <dbReference type="EMBL" id="TDX17458.1"/>
    </source>
</evidence>
<dbReference type="EMBL" id="SODZ01000001">
    <property type="protein sequence ID" value="TDX17458.1"/>
    <property type="molecule type" value="Genomic_DNA"/>
</dbReference>
<protein>
    <recommendedName>
        <fullName evidence="6">Transcription antitermination protein NusB</fullName>
    </recommendedName>
    <alternativeName>
        <fullName evidence="6">Antitermination factor NusB</fullName>
    </alternativeName>
</protein>
<dbReference type="HAMAP" id="MF_00073">
    <property type="entry name" value="NusB"/>
    <property type="match status" value="1"/>
</dbReference>
<evidence type="ECO:0000256" key="4">
    <source>
        <dbReference type="ARBA" id="ARBA00023015"/>
    </source>
</evidence>
<evidence type="ECO:0000256" key="6">
    <source>
        <dbReference type="HAMAP-Rule" id="MF_00073"/>
    </source>
</evidence>
<sequence>MKKPLKVKKRRMKRKGKRMSENISKKRMMRKLIFESLFQLSVKDVKLEDILFTFEKLNEGVRLEESYYLEAKQYIEDIYKDKNEYDELIKKYSVDWSIERIGNIEKTVMRIFIYELINKKEIPVKVILNESTELTKTYATQKAAAFVNGIMDKIARSQASIM</sequence>
<dbReference type="Pfam" id="PF01029">
    <property type="entry name" value="NusB"/>
    <property type="match status" value="1"/>
</dbReference>
<evidence type="ECO:0000256" key="1">
    <source>
        <dbReference type="ARBA" id="ARBA00005952"/>
    </source>
</evidence>
<organism evidence="8 9">
    <name type="scientific">Petrotoga sibirica</name>
    <dbReference type="NCBI Taxonomy" id="156202"/>
    <lineage>
        <taxon>Bacteria</taxon>
        <taxon>Thermotogati</taxon>
        <taxon>Thermotogota</taxon>
        <taxon>Thermotogae</taxon>
        <taxon>Petrotogales</taxon>
        <taxon>Petrotogaceae</taxon>
        <taxon>Petrotoga</taxon>
    </lineage>
</organism>
<evidence type="ECO:0000256" key="5">
    <source>
        <dbReference type="ARBA" id="ARBA00023163"/>
    </source>
</evidence>
<keyword evidence="2 6" id="KW-0889">Transcription antitermination</keyword>
<gene>
    <name evidence="6" type="primary">nusB</name>
    <name evidence="8" type="ORF">C8D74_101178</name>
</gene>
<name>A0A4R8F2I5_9BACT</name>
<dbReference type="InterPro" id="IPR035926">
    <property type="entry name" value="NusB-like_sf"/>
</dbReference>
<dbReference type="PANTHER" id="PTHR11078">
    <property type="entry name" value="N UTILIZATION SUBSTANCE PROTEIN B-RELATED"/>
    <property type="match status" value="1"/>
</dbReference>
<dbReference type="InterPro" id="IPR011605">
    <property type="entry name" value="NusB_fam"/>
</dbReference>
<dbReference type="GO" id="GO:0003723">
    <property type="term" value="F:RNA binding"/>
    <property type="evidence" value="ECO:0007669"/>
    <property type="project" value="UniProtKB-UniRule"/>
</dbReference>
<dbReference type="PANTHER" id="PTHR11078:SF3">
    <property type="entry name" value="ANTITERMINATION NUSB DOMAIN-CONTAINING PROTEIN"/>
    <property type="match status" value="1"/>
</dbReference>
<comment type="similarity">
    <text evidence="1 6">Belongs to the NusB family.</text>
</comment>
<dbReference type="GO" id="GO:0031564">
    <property type="term" value="P:transcription antitermination"/>
    <property type="evidence" value="ECO:0007669"/>
    <property type="project" value="UniProtKB-KW"/>
</dbReference>
<keyword evidence="5 6" id="KW-0804">Transcription</keyword>
<dbReference type="GO" id="GO:0005829">
    <property type="term" value="C:cytosol"/>
    <property type="evidence" value="ECO:0007669"/>
    <property type="project" value="TreeGrafter"/>
</dbReference>
<comment type="caution">
    <text evidence="8">The sequence shown here is derived from an EMBL/GenBank/DDBJ whole genome shotgun (WGS) entry which is preliminary data.</text>
</comment>
<dbReference type="SUPFAM" id="SSF48013">
    <property type="entry name" value="NusB-like"/>
    <property type="match status" value="1"/>
</dbReference>
<keyword evidence="9" id="KW-1185">Reference proteome</keyword>
<evidence type="ECO:0000313" key="9">
    <source>
        <dbReference type="Proteomes" id="UP000294817"/>
    </source>
</evidence>